<dbReference type="InterPro" id="IPR035965">
    <property type="entry name" value="PAS-like_dom_sf"/>
</dbReference>
<dbReference type="InterPro" id="IPR004358">
    <property type="entry name" value="Sig_transdc_His_kin-like_C"/>
</dbReference>
<feature type="domain" description="PAS" evidence="8">
    <location>
        <begin position="9"/>
        <end position="52"/>
    </location>
</feature>
<dbReference type="EMBL" id="BAABEO010000015">
    <property type="protein sequence ID" value="GAA3684460.1"/>
    <property type="molecule type" value="Genomic_DNA"/>
</dbReference>
<dbReference type="InterPro" id="IPR000014">
    <property type="entry name" value="PAS"/>
</dbReference>
<dbReference type="Proteomes" id="UP001500752">
    <property type="component" value="Unassembled WGS sequence"/>
</dbReference>
<protein>
    <recommendedName>
        <fullName evidence="3">histidine kinase</fullName>
        <ecNumber evidence="3">2.7.13.3</ecNumber>
    </recommendedName>
</protein>
<evidence type="ECO:0000313" key="10">
    <source>
        <dbReference type="Proteomes" id="UP001500752"/>
    </source>
</evidence>
<evidence type="ECO:0000256" key="4">
    <source>
        <dbReference type="ARBA" id="ARBA00022553"/>
    </source>
</evidence>
<accession>A0ABP7C9U3</accession>
<dbReference type="CDD" id="cd00130">
    <property type="entry name" value="PAS"/>
    <property type="match status" value="2"/>
</dbReference>
<dbReference type="Pfam" id="PF13426">
    <property type="entry name" value="PAS_9"/>
    <property type="match status" value="1"/>
</dbReference>
<dbReference type="PROSITE" id="PS50109">
    <property type="entry name" value="HIS_KIN"/>
    <property type="match status" value="1"/>
</dbReference>
<dbReference type="SUPFAM" id="SSF55785">
    <property type="entry name" value="PYP-like sensor domain (PAS domain)"/>
    <property type="match status" value="2"/>
</dbReference>
<feature type="domain" description="PAS" evidence="8">
    <location>
        <begin position="136"/>
        <end position="199"/>
    </location>
</feature>
<dbReference type="Gene3D" id="1.10.287.130">
    <property type="match status" value="1"/>
</dbReference>
<dbReference type="SMART" id="SM00091">
    <property type="entry name" value="PAS"/>
    <property type="match status" value="2"/>
</dbReference>
<reference evidence="10" key="1">
    <citation type="journal article" date="2019" name="Int. J. Syst. Evol. Microbiol.">
        <title>The Global Catalogue of Microorganisms (GCM) 10K type strain sequencing project: providing services to taxonomists for standard genome sequencing and annotation.</title>
        <authorList>
            <consortium name="The Broad Institute Genomics Platform"/>
            <consortium name="The Broad Institute Genome Sequencing Center for Infectious Disease"/>
            <person name="Wu L."/>
            <person name="Ma J."/>
        </authorList>
    </citation>
    <scope>NUCLEOTIDE SEQUENCE [LARGE SCALE GENOMIC DNA]</scope>
    <source>
        <strain evidence="10">JCM 30742</strain>
    </source>
</reference>
<keyword evidence="5" id="KW-0808">Transferase</keyword>
<gene>
    <name evidence="9" type="ORF">GCM10023081_22620</name>
</gene>
<keyword evidence="6" id="KW-0902">Two-component regulatory system</keyword>
<dbReference type="Gene3D" id="3.30.565.10">
    <property type="entry name" value="Histidine kinase-like ATPase, C-terminal domain"/>
    <property type="match status" value="1"/>
</dbReference>
<comment type="caution">
    <text evidence="9">The sequence shown here is derived from an EMBL/GenBank/DDBJ whole genome shotgun (WGS) entry which is preliminary data.</text>
</comment>
<evidence type="ECO:0000256" key="2">
    <source>
        <dbReference type="ARBA" id="ARBA00004236"/>
    </source>
</evidence>
<name>A0ABP7C9U3_9MICC</name>
<dbReference type="EC" id="2.7.13.3" evidence="3"/>
<dbReference type="PANTHER" id="PTHR43065">
    <property type="entry name" value="SENSOR HISTIDINE KINASE"/>
    <property type="match status" value="1"/>
</dbReference>
<dbReference type="NCBIfam" id="TIGR00229">
    <property type="entry name" value="sensory_box"/>
    <property type="match status" value="2"/>
</dbReference>
<evidence type="ECO:0000313" key="9">
    <source>
        <dbReference type="EMBL" id="GAA3684460.1"/>
    </source>
</evidence>
<dbReference type="SUPFAM" id="SSF55874">
    <property type="entry name" value="ATPase domain of HSP90 chaperone/DNA topoisomerase II/histidine kinase"/>
    <property type="match status" value="1"/>
</dbReference>
<dbReference type="InterPro" id="IPR003661">
    <property type="entry name" value="HisK_dim/P_dom"/>
</dbReference>
<dbReference type="InterPro" id="IPR003594">
    <property type="entry name" value="HATPase_dom"/>
</dbReference>
<dbReference type="PRINTS" id="PR00344">
    <property type="entry name" value="BCTRLSENSOR"/>
</dbReference>
<evidence type="ECO:0000256" key="3">
    <source>
        <dbReference type="ARBA" id="ARBA00012438"/>
    </source>
</evidence>
<dbReference type="SUPFAM" id="SSF47384">
    <property type="entry name" value="Homodimeric domain of signal transducing histidine kinase"/>
    <property type="match status" value="1"/>
</dbReference>
<sequence length="514" mass="57314">MDALTFQPSDGDFEAMLDALQHCILIHDADSKDILWANPAACTMLGFTLEELRPLKAPDMSSSERRYRRSVGRQWLQNAVEQGTSRTEWMYRTKAGVDFLTEAIATRVQLSERTVVMVQFRDIEKEEALKSDLQRTESRLQTFTDSMREGLLVVADDGVVSYASQSAESQLGICLSELLGARLADYCTDESRPALEQALSVTDASPRTSSFRLALRRENGGSTWYAVNPHRIDLQDDLRGTLLFLHDITDRIRTEKEHQRDQDRLNYLARQNVMGDLAMALAHELGQPLTAATNFITGAKRRAEAAGEVPEALAYGLDNAQKQIERANRILHSLKGFVGTLETSEQLVDLNKIVRDCLYFIHLTAEAHRTTVKVQLHEAPIPIRCEMVLIGQVVMNLCRNAIEEMARFPEQEREITIETRPVDGFGEFSVSDRGRGLAHFPDGRIFDGAFTTKAGGTGVGLALSHRIVTRQRGTITAAENSPRGSVFTFRLPRAGAEQVPRQDLARTATPKSIG</sequence>
<keyword evidence="4" id="KW-0597">Phosphoprotein</keyword>
<evidence type="ECO:0000259" key="7">
    <source>
        <dbReference type="PROSITE" id="PS50109"/>
    </source>
</evidence>
<organism evidence="9 10">
    <name type="scientific">Arthrobacter ginkgonis</name>
    <dbReference type="NCBI Taxonomy" id="1630594"/>
    <lineage>
        <taxon>Bacteria</taxon>
        <taxon>Bacillati</taxon>
        <taxon>Actinomycetota</taxon>
        <taxon>Actinomycetes</taxon>
        <taxon>Micrococcales</taxon>
        <taxon>Micrococcaceae</taxon>
        <taxon>Arthrobacter</taxon>
    </lineage>
</organism>
<comment type="subcellular location">
    <subcellularLocation>
        <location evidence="2">Cell membrane</location>
    </subcellularLocation>
</comment>
<comment type="catalytic activity">
    <reaction evidence="1">
        <text>ATP + protein L-histidine = ADP + protein N-phospho-L-histidine.</text>
        <dbReference type="EC" id="2.7.13.3"/>
    </reaction>
</comment>
<dbReference type="InterPro" id="IPR036890">
    <property type="entry name" value="HATPase_C_sf"/>
</dbReference>
<dbReference type="SMART" id="SM00387">
    <property type="entry name" value="HATPase_c"/>
    <property type="match status" value="1"/>
</dbReference>
<proteinExistence type="predicted"/>
<evidence type="ECO:0000256" key="1">
    <source>
        <dbReference type="ARBA" id="ARBA00000085"/>
    </source>
</evidence>
<dbReference type="PROSITE" id="PS50112">
    <property type="entry name" value="PAS"/>
    <property type="match status" value="2"/>
</dbReference>
<keyword evidence="10" id="KW-1185">Reference proteome</keyword>
<feature type="domain" description="Histidine kinase" evidence="7">
    <location>
        <begin position="280"/>
        <end position="495"/>
    </location>
</feature>
<dbReference type="Pfam" id="PF08448">
    <property type="entry name" value="PAS_4"/>
    <property type="match status" value="1"/>
</dbReference>
<dbReference type="InterPro" id="IPR013656">
    <property type="entry name" value="PAS_4"/>
</dbReference>
<dbReference type="Pfam" id="PF02518">
    <property type="entry name" value="HATPase_c"/>
    <property type="match status" value="1"/>
</dbReference>
<evidence type="ECO:0000256" key="6">
    <source>
        <dbReference type="ARBA" id="ARBA00023012"/>
    </source>
</evidence>
<dbReference type="RefSeq" id="WP_345150857.1">
    <property type="nucleotide sequence ID" value="NZ_BAABEO010000015.1"/>
</dbReference>
<dbReference type="PANTHER" id="PTHR43065:SF42">
    <property type="entry name" value="TWO-COMPONENT SENSOR PPRA"/>
    <property type="match status" value="1"/>
</dbReference>
<dbReference type="CDD" id="cd00082">
    <property type="entry name" value="HisKA"/>
    <property type="match status" value="1"/>
</dbReference>
<keyword evidence="5" id="KW-0418">Kinase</keyword>
<evidence type="ECO:0000256" key="5">
    <source>
        <dbReference type="ARBA" id="ARBA00022777"/>
    </source>
</evidence>
<dbReference type="Gene3D" id="3.30.450.20">
    <property type="entry name" value="PAS domain"/>
    <property type="match status" value="2"/>
</dbReference>
<dbReference type="InterPro" id="IPR036097">
    <property type="entry name" value="HisK_dim/P_sf"/>
</dbReference>
<dbReference type="InterPro" id="IPR005467">
    <property type="entry name" value="His_kinase_dom"/>
</dbReference>
<evidence type="ECO:0000259" key="8">
    <source>
        <dbReference type="PROSITE" id="PS50112"/>
    </source>
</evidence>